<gene>
    <name evidence="11" type="ORF">HMPREF9220_0203</name>
</gene>
<evidence type="ECO:0000256" key="7">
    <source>
        <dbReference type="ARBA" id="ARBA00022741"/>
    </source>
</evidence>
<proteinExistence type="inferred from homology"/>
<keyword evidence="11" id="KW-0378">Hydrolase</keyword>
<evidence type="ECO:0000313" key="11">
    <source>
        <dbReference type="EMBL" id="EFR42206.1"/>
    </source>
</evidence>
<dbReference type="OrthoDB" id="9815896at2"/>
<evidence type="ECO:0000256" key="5">
    <source>
        <dbReference type="ARBA" id="ARBA00022694"/>
    </source>
</evidence>
<name>E4LAE0_9FIRM</name>
<dbReference type="Pfam" id="PF02367">
    <property type="entry name" value="TsaE"/>
    <property type="match status" value="1"/>
</dbReference>
<evidence type="ECO:0000256" key="4">
    <source>
        <dbReference type="ARBA" id="ARBA00022490"/>
    </source>
</evidence>
<comment type="caution">
    <text evidence="11">The sequence shown here is derived from an EMBL/GenBank/DDBJ whole genome shotgun (WGS) entry which is preliminary data.</text>
</comment>
<keyword evidence="4" id="KW-0963">Cytoplasm</keyword>
<keyword evidence="5" id="KW-0819">tRNA processing</keyword>
<dbReference type="GO" id="GO:0005737">
    <property type="term" value="C:cytoplasm"/>
    <property type="evidence" value="ECO:0007669"/>
    <property type="project" value="UniProtKB-SubCell"/>
</dbReference>
<dbReference type="SUPFAM" id="SSF52540">
    <property type="entry name" value="P-loop containing nucleoside triphosphate hydrolases"/>
    <property type="match status" value="1"/>
</dbReference>
<keyword evidence="6" id="KW-0479">Metal-binding</keyword>
<accession>E4LAE0</accession>
<keyword evidence="7" id="KW-0547">Nucleotide-binding</keyword>
<dbReference type="Proteomes" id="UP000004594">
    <property type="component" value="Unassembled WGS sequence"/>
</dbReference>
<evidence type="ECO:0000256" key="2">
    <source>
        <dbReference type="ARBA" id="ARBA00007599"/>
    </source>
</evidence>
<dbReference type="GO" id="GO:0016787">
    <property type="term" value="F:hydrolase activity"/>
    <property type="evidence" value="ECO:0007669"/>
    <property type="project" value="UniProtKB-KW"/>
</dbReference>
<dbReference type="InterPro" id="IPR027417">
    <property type="entry name" value="P-loop_NTPase"/>
</dbReference>
<organism evidence="11 12">
    <name type="scientific">Dialister micraerophilus UPII 345-E</name>
    <dbReference type="NCBI Taxonomy" id="910314"/>
    <lineage>
        <taxon>Bacteria</taxon>
        <taxon>Bacillati</taxon>
        <taxon>Bacillota</taxon>
        <taxon>Negativicutes</taxon>
        <taxon>Veillonellales</taxon>
        <taxon>Veillonellaceae</taxon>
        <taxon>Dialister</taxon>
    </lineage>
</organism>
<sequence length="158" mass="17943">MKSEIKIISKSVEETITLGKIIGENAVDDLFIAMSGDLGAGKTHFVQGIAKGMKIQDVVTSPTFTIMNYYEGKLPLKHFDFYRLESEYDLYNIGWEEYSVGGVTVVEWSELFPSLIPHGSLCVRIENVSLTERNIFIKWDEKTPENIIKEIRKYALGD</sequence>
<comment type="similarity">
    <text evidence="2">Belongs to the TsaE family.</text>
</comment>
<evidence type="ECO:0000256" key="1">
    <source>
        <dbReference type="ARBA" id="ARBA00004496"/>
    </source>
</evidence>
<dbReference type="GO" id="GO:0002949">
    <property type="term" value="P:tRNA threonylcarbamoyladenosine modification"/>
    <property type="evidence" value="ECO:0007669"/>
    <property type="project" value="InterPro"/>
</dbReference>
<keyword evidence="9" id="KW-0460">Magnesium</keyword>
<dbReference type="GO" id="GO:0005524">
    <property type="term" value="F:ATP binding"/>
    <property type="evidence" value="ECO:0007669"/>
    <property type="project" value="UniProtKB-KW"/>
</dbReference>
<evidence type="ECO:0000256" key="10">
    <source>
        <dbReference type="ARBA" id="ARBA00032441"/>
    </source>
</evidence>
<comment type="subcellular location">
    <subcellularLocation>
        <location evidence="1">Cytoplasm</location>
    </subcellularLocation>
</comment>
<dbReference type="GO" id="GO:0046872">
    <property type="term" value="F:metal ion binding"/>
    <property type="evidence" value="ECO:0007669"/>
    <property type="project" value="UniProtKB-KW"/>
</dbReference>
<dbReference type="NCBIfam" id="TIGR00150">
    <property type="entry name" value="T6A_YjeE"/>
    <property type="match status" value="1"/>
</dbReference>
<keyword evidence="8" id="KW-0067">ATP-binding</keyword>
<evidence type="ECO:0000256" key="3">
    <source>
        <dbReference type="ARBA" id="ARBA00019010"/>
    </source>
</evidence>
<protein>
    <recommendedName>
        <fullName evidence="3">tRNA threonylcarbamoyladenosine biosynthesis protein TsaE</fullName>
    </recommendedName>
    <alternativeName>
        <fullName evidence="10">t(6)A37 threonylcarbamoyladenosine biosynthesis protein TsaE</fullName>
    </alternativeName>
</protein>
<evidence type="ECO:0000256" key="8">
    <source>
        <dbReference type="ARBA" id="ARBA00022840"/>
    </source>
</evidence>
<dbReference type="PANTHER" id="PTHR33540">
    <property type="entry name" value="TRNA THREONYLCARBAMOYLADENOSINE BIOSYNTHESIS PROTEIN TSAE"/>
    <property type="match status" value="1"/>
</dbReference>
<evidence type="ECO:0000313" key="12">
    <source>
        <dbReference type="Proteomes" id="UP000004594"/>
    </source>
</evidence>
<dbReference type="Gene3D" id="3.40.50.300">
    <property type="entry name" value="P-loop containing nucleotide triphosphate hydrolases"/>
    <property type="match status" value="1"/>
</dbReference>
<dbReference type="EMBL" id="AENT01000030">
    <property type="protein sequence ID" value="EFR42206.1"/>
    <property type="molecule type" value="Genomic_DNA"/>
</dbReference>
<dbReference type="InterPro" id="IPR003442">
    <property type="entry name" value="T6A_TsaE"/>
</dbReference>
<dbReference type="RefSeq" id="WP_007555257.1">
    <property type="nucleotide sequence ID" value="NZ_AENT01000030.1"/>
</dbReference>
<evidence type="ECO:0000256" key="6">
    <source>
        <dbReference type="ARBA" id="ARBA00022723"/>
    </source>
</evidence>
<reference evidence="11 12" key="1">
    <citation type="submission" date="2010-11" db="EMBL/GenBank/DDBJ databases">
        <authorList>
            <person name="Durkin A.S."/>
            <person name="Madupu R."/>
            <person name="Torralba M."/>
            <person name="Gillis M."/>
            <person name="Methe B."/>
            <person name="Sutton G."/>
            <person name="Nelson K.E."/>
        </authorList>
    </citation>
    <scope>NUCLEOTIDE SEQUENCE [LARGE SCALE GENOMIC DNA]</scope>
    <source>
        <strain evidence="11 12">UPII 345-E</strain>
    </source>
</reference>
<dbReference type="PANTHER" id="PTHR33540:SF2">
    <property type="entry name" value="TRNA THREONYLCARBAMOYLADENOSINE BIOSYNTHESIS PROTEIN TSAE"/>
    <property type="match status" value="1"/>
</dbReference>
<dbReference type="eggNOG" id="COG0802">
    <property type="taxonomic scope" value="Bacteria"/>
</dbReference>
<evidence type="ECO:0000256" key="9">
    <source>
        <dbReference type="ARBA" id="ARBA00022842"/>
    </source>
</evidence>
<dbReference type="AlphaFoldDB" id="E4LAE0"/>